<name>A0ABW8T910_9CLOT</name>
<reference evidence="1 2" key="1">
    <citation type="submission" date="2024-11" db="EMBL/GenBank/DDBJ databases">
        <authorList>
            <person name="Heng Y.C."/>
            <person name="Lim A.C.H."/>
            <person name="Lee J.K.Y."/>
            <person name="Kittelmann S."/>
        </authorList>
    </citation>
    <scope>NUCLEOTIDE SEQUENCE [LARGE SCALE GENOMIC DNA]</scope>
    <source>
        <strain evidence="1 2">WILCCON 0185</strain>
    </source>
</reference>
<dbReference type="Gene3D" id="3.30.1240.10">
    <property type="match status" value="1"/>
</dbReference>
<dbReference type="PRINTS" id="PR00119">
    <property type="entry name" value="CATATPASE"/>
</dbReference>
<dbReference type="InterPro" id="IPR006379">
    <property type="entry name" value="HAD-SF_hydro_IIB"/>
</dbReference>
<dbReference type="RefSeq" id="WP_406770642.1">
    <property type="nucleotide sequence ID" value="NZ_JBJHZZ010000014.1"/>
</dbReference>
<dbReference type="InterPro" id="IPR036412">
    <property type="entry name" value="HAD-like_sf"/>
</dbReference>
<dbReference type="PANTHER" id="PTHR10000:SF8">
    <property type="entry name" value="HAD SUPERFAMILY HYDROLASE-LIKE, TYPE 3"/>
    <property type="match status" value="1"/>
</dbReference>
<sequence>MIKLLCMDMDGTLLNTKGEISKRNLDTINKAHDKGVKVTICTGRIFTSARYFADLIGIKVPIIATNGSYIREKDRDEIIYKAVLGKRKCEEVLKILRKYKIYPHFNSPTTVFTEKLIYSSKSYAYMNKTLPKNRQIDIQIIDDWHLIFDKYEDEILKCICIDEDIEKVKAAKEELKSNGELEVVSSNKNNFEVMNKGVSKGRAVEVLAGFYNLKQEEIMCIGDNENDLSMIKYAGTGVAMGNAEEFVKDAADYVTSTNDDDGVAKAIDELILHN</sequence>
<evidence type="ECO:0000313" key="2">
    <source>
        <dbReference type="Proteomes" id="UP001623591"/>
    </source>
</evidence>
<evidence type="ECO:0000313" key="1">
    <source>
        <dbReference type="EMBL" id="MFL0248212.1"/>
    </source>
</evidence>
<dbReference type="SFLD" id="SFLDS00003">
    <property type="entry name" value="Haloacid_Dehalogenase"/>
    <property type="match status" value="1"/>
</dbReference>
<dbReference type="Proteomes" id="UP001623591">
    <property type="component" value="Unassembled WGS sequence"/>
</dbReference>
<proteinExistence type="predicted"/>
<dbReference type="CDD" id="cd07516">
    <property type="entry name" value="HAD_Pase"/>
    <property type="match status" value="1"/>
</dbReference>
<dbReference type="NCBIfam" id="TIGR01484">
    <property type="entry name" value="HAD-SF-IIB"/>
    <property type="match status" value="1"/>
</dbReference>
<dbReference type="PANTHER" id="PTHR10000">
    <property type="entry name" value="PHOSPHOSERINE PHOSPHATASE"/>
    <property type="match status" value="1"/>
</dbReference>
<dbReference type="EC" id="3.1.3.-" evidence="1"/>
<dbReference type="GO" id="GO:0016787">
    <property type="term" value="F:hydrolase activity"/>
    <property type="evidence" value="ECO:0007669"/>
    <property type="project" value="UniProtKB-KW"/>
</dbReference>
<dbReference type="NCBIfam" id="TIGR00099">
    <property type="entry name" value="Cof-subfamily"/>
    <property type="match status" value="1"/>
</dbReference>
<dbReference type="InterPro" id="IPR000150">
    <property type="entry name" value="Cof"/>
</dbReference>
<protein>
    <submittedName>
        <fullName evidence="1">Cof-type HAD-IIB family hydrolase</fullName>
        <ecNumber evidence="1">3.1.3.-</ecNumber>
    </submittedName>
</protein>
<organism evidence="1 2">
    <name type="scientific">Candidatus Clostridium stratigraminis</name>
    <dbReference type="NCBI Taxonomy" id="3381661"/>
    <lineage>
        <taxon>Bacteria</taxon>
        <taxon>Bacillati</taxon>
        <taxon>Bacillota</taxon>
        <taxon>Clostridia</taxon>
        <taxon>Eubacteriales</taxon>
        <taxon>Clostridiaceae</taxon>
        <taxon>Clostridium</taxon>
    </lineage>
</organism>
<keyword evidence="1" id="KW-0378">Hydrolase</keyword>
<dbReference type="SFLD" id="SFLDG01140">
    <property type="entry name" value="C2.B:_Phosphomannomutase_and_P"/>
    <property type="match status" value="1"/>
</dbReference>
<dbReference type="InterPro" id="IPR023214">
    <property type="entry name" value="HAD_sf"/>
</dbReference>
<keyword evidence="2" id="KW-1185">Reference proteome</keyword>
<dbReference type="Pfam" id="PF08282">
    <property type="entry name" value="Hydrolase_3"/>
    <property type="match status" value="1"/>
</dbReference>
<accession>A0ABW8T910</accession>
<dbReference type="PROSITE" id="PS01228">
    <property type="entry name" value="COF_1"/>
    <property type="match status" value="1"/>
</dbReference>
<dbReference type="PROSITE" id="PS01229">
    <property type="entry name" value="COF_2"/>
    <property type="match status" value="1"/>
</dbReference>
<dbReference type="SFLD" id="SFLDG01144">
    <property type="entry name" value="C2.B.4:_PGP_Like"/>
    <property type="match status" value="1"/>
</dbReference>
<dbReference type="SUPFAM" id="SSF56784">
    <property type="entry name" value="HAD-like"/>
    <property type="match status" value="1"/>
</dbReference>
<gene>
    <name evidence="1" type="ORF">ACJDUG_14720</name>
</gene>
<dbReference type="EMBL" id="JBJHZZ010000014">
    <property type="protein sequence ID" value="MFL0248212.1"/>
    <property type="molecule type" value="Genomic_DNA"/>
</dbReference>
<dbReference type="Gene3D" id="3.40.50.1000">
    <property type="entry name" value="HAD superfamily/HAD-like"/>
    <property type="match status" value="1"/>
</dbReference>
<comment type="caution">
    <text evidence="1">The sequence shown here is derived from an EMBL/GenBank/DDBJ whole genome shotgun (WGS) entry which is preliminary data.</text>
</comment>